<dbReference type="SUPFAM" id="SSF53850">
    <property type="entry name" value="Periplasmic binding protein-like II"/>
    <property type="match status" value="1"/>
</dbReference>
<dbReference type="CDD" id="cd08490">
    <property type="entry name" value="PBP2_NikA_DppA_OppA_like_3"/>
    <property type="match status" value="1"/>
</dbReference>
<evidence type="ECO:0000313" key="4">
    <source>
        <dbReference type="Proteomes" id="UP001596540"/>
    </source>
</evidence>
<dbReference type="InterPro" id="IPR030678">
    <property type="entry name" value="Peptide/Ni-bd"/>
</dbReference>
<proteinExistence type="predicted"/>
<dbReference type="RefSeq" id="WP_379869739.1">
    <property type="nucleotide sequence ID" value="NZ_JBHTBH010000002.1"/>
</dbReference>
<reference evidence="4" key="1">
    <citation type="journal article" date="2019" name="Int. J. Syst. Evol. Microbiol.">
        <title>The Global Catalogue of Microorganisms (GCM) 10K type strain sequencing project: providing services to taxonomists for standard genome sequencing and annotation.</title>
        <authorList>
            <consortium name="The Broad Institute Genomics Platform"/>
            <consortium name="The Broad Institute Genome Sequencing Center for Infectious Disease"/>
            <person name="Wu L."/>
            <person name="Ma J."/>
        </authorList>
    </citation>
    <scope>NUCLEOTIDE SEQUENCE [LARGE SCALE GENOMIC DNA]</scope>
    <source>
        <strain evidence="4">CGMCC 4.7382</strain>
    </source>
</reference>
<dbReference type="PANTHER" id="PTHR30290:SF65">
    <property type="entry name" value="MONOACYL PHOSPHATIDYLINOSITOL TETRAMANNOSIDE-BINDING PROTEIN LPQW-RELATED"/>
    <property type="match status" value="1"/>
</dbReference>
<sequence>MHPPVPRRALGATVLSAALVLTGGCFSGSAGGAADSERLSVAMLNPPRSALNPFSDDAFKLSRLGIAETLVQLDEAGDPLPMLATEWRQTADDTWEFDIRREVTFHDGTTLDARVVADALTAATEARPKPRILDGVEWDVRAEGDDQVVITTNFTDPLTPHRLSSPQLSILSPDAYQGDGNTVDPTGHGSGPFELVTLNGSDSAALDRFEGYWNGTAAAPGIDVSFVPDGAARTAALRTGEADIVEAIPPSQAALLDEGTFREVPMPRTNTLYLNTREDGASGVFADPAMRAAVRAAVDAEPLVESVYESRADLADGLLGPALPWSDQRPERGEGPEPADPDGARITLATFTDRAELPEVAATLEQQLEAAGFEVEQEIREYAQIESDALNGEFDLFILSRATVLDSGDPVAYMVSDFSCDGGFNISGLCDTEVDDLLSAAEQEGDPDARRTATLEAERAILETDAAIPLLHERVIQGDAPGTEGALFDPRERLLVGLETHRSTD</sequence>
<dbReference type="PROSITE" id="PS51257">
    <property type="entry name" value="PROKAR_LIPOPROTEIN"/>
    <property type="match status" value="1"/>
</dbReference>
<dbReference type="PANTHER" id="PTHR30290">
    <property type="entry name" value="PERIPLASMIC BINDING COMPONENT OF ABC TRANSPORTER"/>
    <property type="match status" value="1"/>
</dbReference>
<dbReference type="Pfam" id="PF00496">
    <property type="entry name" value="SBP_bac_5"/>
    <property type="match status" value="1"/>
</dbReference>
<protein>
    <submittedName>
        <fullName evidence="3">ABC transporter substrate-binding protein</fullName>
    </submittedName>
</protein>
<evidence type="ECO:0000313" key="3">
    <source>
        <dbReference type="EMBL" id="MFC7327442.1"/>
    </source>
</evidence>
<gene>
    <name evidence="3" type="ORF">ACFQRF_06775</name>
</gene>
<feature type="region of interest" description="Disordered" evidence="1">
    <location>
        <begin position="319"/>
        <end position="343"/>
    </location>
</feature>
<name>A0ABW2KBT8_9ACTN</name>
<dbReference type="PIRSF" id="PIRSF002741">
    <property type="entry name" value="MppA"/>
    <property type="match status" value="1"/>
</dbReference>
<evidence type="ECO:0000259" key="2">
    <source>
        <dbReference type="Pfam" id="PF00496"/>
    </source>
</evidence>
<dbReference type="InterPro" id="IPR039424">
    <property type="entry name" value="SBP_5"/>
</dbReference>
<comment type="caution">
    <text evidence="3">The sequence shown here is derived from an EMBL/GenBank/DDBJ whole genome shotgun (WGS) entry which is preliminary data.</text>
</comment>
<feature type="domain" description="Solute-binding protein family 5" evidence="2">
    <location>
        <begin position="79"/>
        <end position="423"/>
    </location>
</feature>
<dbReference type="EMBL" id="JBHTBH010000002">
    <property type="protein sequence ID" value="MFC7327442.1"/>
    <property type="molecule type" value="Genomic_DNA"/>
</dbReference>
<keyword evidence="4" id="KW-1185">Reference proteome</keyword>
<dbReference type="Gene3D" id="3.10.105.10">
    <property type="entry name" value="Dipeptide-binding Protein, Domain 3"/>
    <property type="match status" value="1"/>
</dbReference>
<evidence type="ECO:0000256" key="1">
    <source>
        <dbReference type="SAM" id="MobiDB-lite"/>
    </source>
</evidence>
<dbReference type="Gene3D" id="3.40.190.10">
    <property type="entry name" value="Periplasmic binding protein-like II"/>
    <property type="match status" value="1"/>
</dbReference>
<accession>A0ABW2KBT8</accession>
<organism evidence="3 4">
    <name type="scientific">Marinactinospora rubrisoli</name>
    <dbReference type="NCBI Taxonomy" id="2715399"/>
    <lineage>
        <taxon>Bacteria</taxon>
        <taxon>Bacillati</taxon>
        <taxon>Actinomycetota</taxon>
        <taxon>Actinomycetes</taxon>
        <taxon>Streptosporangiales</taxon>
        <taxon>Nocardiopsidaceae</taxon>
        <taxon>Marinactinospora</taxon>
    </lineage>
</organism>
<dbReference type="Proteomes" id="UP001596540">
    <property type="component" value="Unassembled WGS sequence"/>
</dbReference>
<dbReference type="InterPro" id="IPR000914">
    <property type="entry name" value="SBP_5_dom"/>
</dbReference>